<comment type="caution">
    <text evidence="1">The sequence shown here is derived from an EMBL/GenBank/DDBJ whole genome shotgun (WGS) entry which is preliminary data.</text>
</comment>
<proteinExistence type="predicted"/>
<organism evidence="1 2">
    <name type="scientific">Leptospira interrogans serovar Pomona</name>
    <dbReference type="NCBI Taxonomy" id="44276"/>
    <lineage>
        <taxon>Bacteria</taxon>
        <taxon>Pseudomonadati</taxon>
        <taxon>Spirochaetota</taxon>
        <taxon>Spirochaetia</taxon>
        <taxon>Leptospirales</taxon>
        <taxon>Leptospiraceae</taxon>
        <taxon>Leptospira</taxon>
    </lineage>
</organism>
<accession>A0AA40WH56</accession>
<name>A0AA40WH56_LEPIR</name>
<evidence type="ECO:0000313" key="2">
    <source>
        <dbReference type="Proteomes" id="UP000644282"/>
    </source>
</evidence>
<evidence type="ECO:0000313" key="1">
    <source>
        <dbReference type="EMBL" id="MBE8432773.1"/>
    </source>
</evidence>
<dbReference type="Pfam" id="PF07598">
    <property type="entry name" value="DUF1561"/>
    <property type="match status" value="1"/>
</dbReference>
<gene>
    <name evidence="1" type="ORF">IQB77_24280</name>
</gene>
<dbReference type="EMBL" id="JADDXF010001031">
    <property type="protein sequence ID" value="MBE8432773.1"/>
    <property type="molecule type" value="Genomic_DNA"/>
</dbReference>
<dbReference type="AlphaFoldDB" id="A0AA40WH56"/>
<dbReference type="Proteomes" id="UP000644282">
    <property type="component" value="Unassembled WGS sequence"/>
</dbReference>
<feature type="non-terminal residue" evidence="1">
    <location>
        <position position="44"/>
    </location>
</feature>
<dbReference type="RefSeq" id="WP_138995559.1">
    <property type="nucleotide sequence ID" value="NZ_JADDXF010001031.1"/>
</dbReference>
<sequence length="44" mass="4711">MSRWIVLLLVLLISLGVGYSYGVNPDVVPISSSDIPGAIIQRPT</sequence>
<protein>
    <submittedName>
        <fullName evidence="1">DUF1561 family protein</fullName>
    </submittedName>
</protein>
<reference evidence="1" key="1">
    <citation type="submission" date="2020-10" db="EMBL/GenBank/DDBJ databases">
        <title>New Zealand Leptospira genomics.</title>
        <authorList>
            <person name="Wilkinson D.A."/>
            <person name="Nisa S."/>
            <person name="Moinet M."/>
            <person name="Benschop J."/>
        </authorList>
    </citation>
    <scope>NUCLEOTIDE SEQUENCE</scope>
    <source>
        <strain evidence="1">ESR8</strain>
    </source>
</reference>
<dbReference type="InterPro" id="IPR011455">
    <property type="entry name" value="DUF1561"/>
</dbReference>